<dbReference type="Gene3D" id="1.20.1280.50">
    <property type="match status" value="1"/>
</dbReference>
<dbReference type="SUPFAM" id="SSF81383">
    <property type="entry name" value="F-box domain"/>
    <property type="match status" value="1"/>
</dbReference>
<dbReference type="STRING" id="3469.A0A4Y7KIS9"/>
<proteinExistence type="predicted"/>
<dbReference type="InterPro" id="IPR055290">
    <property type="entry name" value="At3g26010-like"/>
</dbReference>
<organism evidence="2 3">
    <name type="scientific">Papaver somniferum</name>
    <name type="common">Opium poppy</name>
    <dbReference type="NCBI Taxonomy" id="3469"/>
    <lineage>
        <taxon>Eukaryota</taxon>
        <taxon>Viridiplantae</taxon>
        <taxon>Streptophyta</taxon>
        <taxon>Embryophyta</taxon>
        <taxon>Tracheophyta</taxon>
        <taxon>Spermatophyta</taxon>
        <taxon>Magnoliopsida</taxon>
        <taxon>Ranunculales</taxon>
        <taxon>Papaveraceae</taxon>
        <taxon>Papaveroideae</taxon>
        <taxon>Papaver</taxon>
    </lineage>
</organism>
<evidence type="ECO:0000313" key="3">
    <source>
        <dbReference type="Proteomes" id="UP000316621"/>
    </source>
</evidence>
<evidence type="ECO:0000313" key="2">
    <source>
        <dbReference type="EMBL" id="RZC73253.1"/>
    </source>
</evidence>
<dbReference type="SMART" id="SM00256">
    <property type="entry name" value="FBOX"/>
    <property type="match status" value="1"/>
</dbReference>
<dbReference type="PANTHER" id="PTHR35546">
    <property type="entry name" value="F-BOX PROTEIN INTERACTION DOMAIN PROTEIN-RELATED"/>
    <property type="match status" value="1"/>
</dbReference>
<dbReference type="Proteomes" id="UP000316621">
    <property type="component" value="Chromosome 8"/>
</dbReference>
<dbReference type="AlphaFoldDB" id="A0A4Y7KIS9"/>
<dbReference type="EMBL" id="CM010722">
    <property type="protein sequence ID" value="RZC73253.1"/>
    <property type="molecule type" value="Genomic_DNA"/>
</dbReference>
<dbReference type="OMA" id="ATYNTEM"/>
<dbReference type="Pfam" id="PF00646">
    <property type="entry name" value="F-box"/>
    <property type="match status" value="1"/>
</dbReference>
<accession>A0A4Y7KIS9</accession>
<protein>
    <recommendedName>
        <fullName evidence="1">F-box domain-containing protein</fullName>
    </recommendedName>
</protein>
<sequence length="335" mass="39205">MVSSSVDVLEEIWLRLPVRSLLVFKCVSKQWCALISDPCFCRRYSVRNRKQSIAGLFVQDAPYRSQEIHLQTVTPPAHPLSTFIIHPQTITRYYFRHHLERKKSPYYEAIAIWGDTPDGAQAEIYSSKTESWKDLGIIGARHSHCFRDCGVYWNGALHWFNIFRGLYFDISRKLLKRLPIPDIYGESIQTYKGTNIETWNVYFGECNGHLHLIKIYGLENIPTDLYILELERDYSAWTVKYIVNIEHLTATYNTEMVLNKHNKSFKDLDFSVLFVEDNDDDEAKTSKLVMHIGEHVIFYNLKDMSFKEVEDVHLIRNVHSYHRLATPFIESLACV</sequence>
<dbReference type="InterPro" id="IPR001810">
    <property type="entry name" value="F-box_dom"/>
</dbReference>
<dbReference type="CDD" id="cd22157">
    <property type="entry name" value="F-box_AtFBW1-like"/>
    <property type="match status" value="1"/>
</dbReference>
<dbReference type="Gramene" id="RZC73253">
    <property type="protein sequence ID" value="RZC73253"/>
    <property type="gene ID" value="C5167_048733"/>
</dbReference>
<keyword evidence="3" id="KW-1185">Reference proteome</keyword>
<evidence type="ECO:0000259" key="1">
    <source>
        <dbReference type="SMART" id="SM00256"/>
    </source>
</evidence>
<reference evidence="2 3" key="1">
    <citation type="journal article" date="2018" name="Science">
        <title>The opium poppy genome and morphinan production.</title>
        <authorList>
            <person name="Guo L."/>
            <person name="Winzer T."/>
            <person name="Yang X."/>
            <person name="Li Y."/>
            <person name="Ning Z."/>
            <person name="He Z."/>
            <person name="Teodor R."/>
            <person name="Lu Y."/>
            <person name="Bowser T.A."/>
            <person name="Graham I.A."/>
            <person name="Ye K."/>
        </authorList>
    </citation>
    <scope>NUCLEOTIDE SEQUENCE [LARGE SCALE GENOMIC DNA]</scope>
    <source>
        <strain evidence="3">cv. HN1</strain>
        <tissue evidence="2">Leaves</tissue>
    </source>
</reference>
<dbReference type="InterPro" id="IPR036047">
    <property type="entry name" value="F-box-like_dom_sf"/>
</dbReference>
<feature type="domain" description="F-box" evidence="1">
    <location>
        <begin position="4"/>
        <end position="44"/>
    </location>
</feature>
<gene>
    <name evidence="2" type="ORF">C5167_048733</name>
</gene>
<name>A0A4Y7KIS9_PAPSO</name>
<dbReference type="PANTHER" id="PTHR35546:SF25">
    <property type="entry name" value="F-BOX DOMAIN-CONTAINING PROTEIN"/>
    <property type="match status" value="1"/>
</dbReference>